<feature type="domain" description="YlxR" evidence="2">
    <location>
        <begin position="10"/>
        <end position="83"/>
    </location>
</feature>
<dbReference type="PANTHER" id="PTHR34215:SF1">
    <property type="entry name" value="YLXR DOMAIN-CONTAINING PROTEIN"/>
    <property type="match status" value="1"/>
</dbReference>
<feature type="coiled-coil region" evidence="1">
    <location>
        <begin position="69"/>
        <end position="96"/>
    </location>
</feature>
<name>A0A7C2GG08_DICTH</name>
<dbReference type="RefSeq" id="WP_149123132.1">
    <property type="nucleotide sequence ID" value="NZ_VTFL01000005.1"/>
</dbReference>
<accession>A0A7C2GG08</accession>
<dbReference type="SUPFAM" id="SSF64376">
    <property type="entry name" value="YlxR-like"/>
    <property type="match status" value="1"/>
</dbReference>
<dbReference type="Pfam" id="PF04296">
    <property type="entry name" value="YlxR"/>
    <property type="match status" value="1"/>
</dbReference>
<dbReference type="EMBL" id="DTDV01000005">
    <property type="protein sequence ID" value="HGK23056.1"/>
    <property type="molecule type" value="Genomic_DNA"/>
</dbReference>
<comment type="caution">
    <text evidence="3">The sequence shown here is derived from an EMBL/GenBank/DDBJ whole genome shotgun (WGS) entry which is preliminary data.</text>
</comment>
<dbReference type="PANTHER" id="PTHR34215">
    <property type="entry name" value="BLL0784 PROTEIN"/>
    <property type="match status" value="1"/>
</dbReference>
<evidence type="ECO:0000259" key="2">
    <source>
        <dbReference type="Pfam" id="PF04296"/>
    </source>
</evidence>
<dbReference type="InterPro" id="IPR037465">
    <property type="entry name" value="YlxR"/>
</dbReference>
<proteinExistence type="predicted"/>
<dbReference type="InterPro" id="IPR007393">
    <property type="entry name" value="YlxR_dom"/>
</dbReference>
<reference evidence="3" key="1">
    <citation type="journal article" date="2020" name="mSystems">
        <title>Genome- and Community-Level Interaction Insights into Carbon Utilization and Element Cycling Functions of Hydrothermarchaeota in Hydrothermal Sediment.</title>
        <authorList>
            <person name="Zhou Z."/>
            <person name="Liu Y."/>
            <person name="Xu W."/>
            <person name="Pan J."/>
            <person name="Luo Z.H."/>
            <person name="Li M."/>
        </authorList>
    </citation>
    <scope>NUCLEOTIDE SEQUENCE [LARGE SCALE GENOMIC DNA]</scope>
    <source>
        <strain evidence="3">SpSt-70</strain>
    </source>
</reference>
<evidence type="ECO:0000313" key="3">
    <source>
        <dbReference type="EMBL" id="HGK23056.1"/>
    </source>
</evidence>
<organism evidence="3">
    <name type="scientific">Dictyoglomus thermophilum</name>
    <dbReference type="NCBI Taxonomy" id="14"/>
    <lineage>
        <taxon>Bacteria</taxon>
        <taxon>Pseudomonadati</taxon>
        <taxon>Dictyoglomota</taxon>
        <taxon>Dictyoglomia</taxon>
        <taxon>Dictyoglomales</taxon>
        <taxon>Dictyoglomaceae</taxon>
        <taxon>Dictyoglomus</taxon>
    </lineage>
</organism>
<keyword evidence="1" id="KW-0175">Coiled coil</keyword>
<dbReference type="AlphaFoldDB" id="A0A7C2GG08"/>
<sequence length="98" mass="11200">MSKGKHIPLRTCIGCGEKKPKRELLRIVRKEDNSISYDPTGKASGRGTYICPKKECLELAIKKKAFSYALKCEISRESLERLKEELEKEITKRGEMVV</sequence>
<protein>
    <submittedName>
        <fullName evidence="3">YlxR family protein</fullName>
    </submittedName>
</protein>
<dbReference type="NCBIfam" id="NF047356">
    <property type="entry name" value="RNA_bind_RnpM"/>
    <property type="match status" value="1"/>
</dbReference>
<gene>
    <name evidence="3" type="ORF">ENU78_01170</name>
</gene>
<dbReference type="Gene3D" id="3.30.1230.10">
    <property type="entry name" value="YlxR-like"/>
    <property type="match status" value="1"/>
</dbReference>
<evidence type="ECO:0000256" key="1">
    <source>
        <dbReference type="SAM" id="Coils"/>
    </source>
</evidence>
<dbReference type="InterPro" id="IPR035931">
    <property type="entry name" value="YlxR-like_sf"/>
</dbReference>
<dbReference type="CDD" id="cd00279">
    <property type="entry name" value="YlxR"/>
    <property type="match status" value="1"/>
</dbReference>